<comment type="caution">
    <text evidence="1">The sequence shown here is derived from an EMBL/GenBank/DDBJ whole genome shotgun (WGS) entry which is preliminary data.</text>
</comment>
<name>A0AAD7G6R1_MYCRO</name>
<gene>
    <name evidence="1" type="ORF">B0H17DRAFT_1141003</name>
</gene>
<accession>A0AAD7G6R1</accession>
<evidence type="ECO:0000313" key="2">
    <source>
        <dbReference type="Proteomes" id="UP001221757"/>
    </source>
</evidence>
<sequence length="213" mass="23994">MQFDRLPQRCNKPLQCVTTLRTRSARPQLPPTYIAAAEPSSICEEIGTYLRYFPIPLLRFLARHLDLVRLRIAIKSIFRRLLPEIFRTRIPSSTDSFLVLSPTVARNTGAMIVLPHRQESGIAPPFAPAGGPSRHFRGTTIVFGGHENAAIGTALDFTRPIFRGVNIPGCPSHVASIWKVKLTKSQGCWYPLEGLRRARYNSITCREIPTRYL</sequence>
<organism evidence="1 2">
    <name type="scientific">Mycena rosella</name>
    <name type="common">Pink bonnet</name>
    <name type="synonym">Agaricus rosellus</name>
    <dbReference type="NCBI Taxonomy" id="1033263"/>
    <lineage>
        <taxon>Eukaryota</taxon>
        <taxon>Fungi</taxon>
        <taxon>Dikarya</taxon>
        <taxon>Basidiomycota</taxon>
        <taxon>Agaricomycotina</taxon>
        <taxon>Agaricomycetes</taxon>
        <taxon>Agaricomycetidae</taxon>
        <taxon>Agaricales</taxon>
        <taxon>Marasmiineae</taxon>
        <taxon>Mycenaceae</taxon>
        <taxon>Mycena</taxon>
    </lineage>
</organism>
<dbReference type="AlphaFoldDB" id="A0AAD7G6R1"/>
<dbReference type="Proteomes" id="UP001221757">
    <property type="component" value="Unassembled WGS sequence"/>
</dbReference>
<protein>
    <submittedName>
        <fullName evidence="1">Uncharacterized protein</fullName>
    </submittedName>
</protein>
<reference evidence="1" key="1">
    <citation type="submission" date="2023-03" db="EMBL/GenBank/DDBJ databases">
        <title>Massive genome expansion in bonnet fungi (Mycena s.s.) driven by repeated elements and novel gene families across ecological guilds.</title>
        <authorList>
            <consortium name="Lawrence Berkeley National Laboratory"/>
            <person name="Harder C.B."/>
            <person name="Miyauchi S."/>
            <person name="Viragh M."/>
            <person name="Kuo A."/>
            <person name="Thoen E."/>
            <person name="Andreopoulos B."/>
            <person name="Lu D."/>
            <person name="Skrede I."/>
            <person name="Drula E."/>
            <person name="Henrissat B."/>
            <person name="Morin E."/>
            <person name="Kohler A."/>
            <person name="Barry K."/>
            <person name="LaButti K."/>
            <person name="Morin E."/>
            <person name="Salamov A."/>
            <person name="Lipzen A."/>
            <person name="Mereny Z."/>
            <person name="Hegedus B."/>
            <person name="Baldrian P."/>
            <person name="Stursova M."/>
            <person name="Weitz H."/>
            <person name="Taylor A."/>
            <person name="Grigoriev I.V."/>
            <person name="Nagy L.G."/>
            <person name="Martin F."/>
            <person name="Kauserud H."/>
        </authorList>
    </citation>
    <scope>NUCLEOTIDE SEQUENCE</scope>
    <source>
        <strain evidence="1">CBHHK067</strain>
    </source>
</reference>
<evidence type="ECO:0000313" key="1">
    <source>
        <dbReference type="EMBL" id="KAJ7672900.1"/>
    </source>
</evidence>
<proteinExistence type="predicted"/>
<dbReference type="EMBL" id="JARKIE010000164">
    <property type="protein sequence ID" value="KAJ7672900.1"/>
    <property type="molecule type" value="Genomic_DNA"/>
</dbReference>
<keyword evidence="2" id="KW-1185">Reference proteome</keyword>